<comment type="catalytic activity">
    <reaction evidence="3 4">
        <text>holo-[ACP] + malonyl-CoA = malonyl-[ACP] + CoA</text>
        <dbReference type="Rhea" id="RHEA:41792"/>
        <dbReference type="Rhea" id="RHEA-COMP:9623"/>
        <dbReference type="Rhea" id="RHEA-COMP:9685"/>
        <dbReference type="ChEBI" id="CHEBI:57287"/>
        <dbReference type="ChEBI" id="CHEBI:57384"/>
        <dbReference type="ChEBI" id="CHEBI:64479"/>
        <dbReference type="ChEBI" id="CHEBI:78449"/>
        <dbReference type="EC" id="2.3.1.39"/>
    </reaction>
</comment>
<evidence type="ECO:0000259" key="6">
    <source>
        <dbReference type="SMART" id="SM00827"/>
    </source>
</evidence>
<dbReference type="PIRSF" id="PIRSF000446">
    <property type="entry name" value="Mct"/>
    <property type="match status" value="1"/>
</dbReference>
<proteinExistence type="inferred from homology"/>
<dbReference type="SUPFAM" id="SSF55048">
    <property type="entry name" value="Probable ACP-binding domain of malonyl-CoA ACP transacylase"/>
    <property type="match status" value="1"/>
</dbReference>
<keyword evidence="8" id="KW-1185">Reference proteome</keyword>
<evidence type="ECO:0000256" key="1">
    <source>
        <dbReference type="ARBA" id="ARBA00022679"/>
    </source>
</evidence>
<evidence type="ECO:0000256" key="2">
    <source>
        <dbReference type="ARBA" id="ARBA00023315"/>
    </source>
</evidence>
<dbReference type="InterPro" id="IPR016035">
    <property type="entry name" value="Acyl_Trfase/lysoPLipase"/>
</dbReference>
<dbReference type="InterPro" id="IPR024925">
    <property type="entry name" value="Malonyl_CoA-ACP_transAc"/>
</dbReference>
<dbReference type="Gene3D" id="3.30.70.250">
    <property type="entry name" value="Malonyl-CoA ACP transacylase, ACP-binding"/>
    <property type="match status" value="1"/>
</dbReference>
<protein>
    <recommendedName>
        <fullName evidence="4">Malonyl CoA-acyl carrier protein transacylase</fullName>
        <ecNumber evidence="4">2.3.1.39</ecNumber>
    </recommendedName>
</protein>
<keyword evidence="1 4" id="KW-0808">Transferase</keyword>
<dbReference type="InterPro" id="IPR014043">
    <property type="entry name" value="Acyl_transferase_dom"/>
</dbReference>
<gene>
    <name evidence="7" type="ORF">IAG03_12800</name>
</gene>
<feature type="domain" description="Malonyl-CoA:ACP transacylase (MAT)" evidence="6">
    <location>
        <begin position="7"/>
        <end position="302"/>
    </location>
</feature>
<name>A0A926DAV0_9FIRM</name>
<dbReference type="Proteomes" id="UP000651482">
    <property type="component" value="Unassembled WGS sequence"/>
</dbReference>
<dbReference type="InterPro" id="IPR050858">
    <property type="entry name" value="Mal-CoA-ACP_Trans/PKS_FabD"/>
</dbReference>
<dbReference type="EMBL" id="JACRSN010000025">
    <property type="protein sequence ID" value="MBC8534841.1"/>
    <property type="molecule type" value="Genomic_DNA"/>
</dbReference>
<evidence type="ECO:0000256" key="5">
    <source>
        <dbReference type="PIRSR" id="PIRSR000446-1"/>
    </source>
</evidence>
<dbReference type="Pfam" id="PF00698">
    <property type="entry name" value="Acyl_transf_1"/>
    <property type="match status" value="1"/>
</dbReference>
<organism evidence="7 8">
    <name type="scientific">Yeguia hominis</name>
    <dbReference type="NCBI Taxonomy" id="2763662"/>
    <lineage>
        <taxon>Bacteria</taxon>
        <taxon>Bacillati</taxon>
        <taxon>Bacillota</taxon>
        <taxon>Clostridia</taxon>
        <taxon>Eubacteriales</taxon>
        <taxon>Yeguiaceae</taxon>
        <taxon>Yeguia</taxon>
    </lineage>
</organism>
<evidence type="ECO:0000313" key="8">
    <source>
        <dbReference type="Proteomes" id="UP000651482"/>
    </source>
</evidence>
<dbReference type="SMART" id="SM00827">
    <property type="entry name" value="PKS_AT"/>
    <property type="match status" value="1"/>
</dbReference>
<keyword evidence="2 4" id="KW-0012">Acyltransferase</keyword>
<reference evidence="7" key="1">
    <citation type="submission" date="2020-08" db="EMBL/GenBank/DDBJ databases">
        <title>Genome public.</title>
        <authorList>
            <person name="Liu C."/>
            <person name="Sun Q."/>
        </authorList>
    </citation>
    <scope>NUCLEOTIDE SEQUENCE</scope>
    <source>
        <strain evidence="7">NSJ-40</strain>
    </source>
</reference>
<dbReference type="InterPro" id="IPR016036">
    <property type="entry name" value="Malonyl_transacylase_ACP-bd"/>
</dbReference>
<dbReference type="AlphaFoldDB" id="A0A926DAV0"/>
<feature type="active site" evidence="5">
    <location>
        <position position="195"/>
    </location>
</feature>
<dbReference type="Gene3D" id="3.40.366.10">
    <property type="entry name" value="Malonyl-Coenzyme A Acyl Carrier Protein, domain 2"/>
    <property type="match status" value="1"/>
</dbReference>
<dbReference type="SUPFAM" id="SSF52151">
    <property type="entry name" value="FabD/lysophospholipase-like"/>
    <property type="match status" value="1"/>
</dbReference>
<dbReference type="PANTHER" id="PTHR42681:SF1">
    <property type="entry name" value="MALONYL-COA-ACYL CARRIER PROTEIN TRANSACYLASE, MITOCHONDRIAL"/>
    <property type="match status" value="1"/>
</dbReference>
<evidence type="ECO:0000313" key="7">
    <source>
        <dbReference type="EMBL" id="MBC8534841.1"/>
    </source>
</evidence>
<comment type="caution">
    <text evidence="7">The sequence shown here is derived from an EMBL/GenBank/DDBJ whole genome shotgun (WGS) entry which is preliminary data.</text>
</comment>
<feature type="active site" evidence="5">
    <location>
        <position position="90"/>
    </location>
</feature>
<evidence type="ECO:0000256" key="3">
    <source>
        <dbReference type="ARBA" id="ARBA00048462"/>
    </source>
</evidence>
<dbReference type="InterPro" id="IPR001227">
    <property type="entry name" value="Ac_transferase_dom_sf"/>
</dbReference>
<dbReference type="GO" id="GO:0006633">
    <property type="term" value="P:fatty acid biosynthetic process"/>
    <property type="evidence" value="ECO:0007669"/>
    <property type="project" value="TreeGrafter"/>
</dbReference>
<dbReference type="PANTHER" id="PTHR42681">
    <property type="entry name" value="MALONYL-COA-ACYL CARRIER PROTEIN TRANSACYLASE, MITOCHONDRIAL"/>
    <property type="match status" value="1"/>
</dbReference>
<dbReference type="EC" id="2.3.1.39" evidence="4"/>
<evidence type="ECO:0000256" key="4">
    <source>
        <dbReference type="PIRNR" id="PIRNR000446"/>
    </source>
</evidence>
<dbReference type="GO" id="GO:0004314">
    <property type="term" value="F:[acyl-carrier-protein] S-malonyltransferase activity"/>
    <property type="evidence" value="ECO:0007669"/>
    <property type="project" value="UniProtKB-EC"/>
</dbReference>
<sequence>MGKITFVFSGQGAQYPGMGKAFYEASPAAKAVFDTAEAIRPGTIAQCFSGTPEELTVTENTQPCLFCTDLAAAMATQEAGIHADMAAGFSLGELAALTFGGAFRTAEGFSLVCKRGAFMQEAACRFDSAMVAVVKLPNETVEAICKHYTHVYPVNYNCPGQLVVAGLRSELPAFTEEIRAARGKAIPLPVGGGFHSPFMKDAAARFSEALAGVAMQPLRLPVYSNVTASPYCEDPAGLLASQIQSPVRWQESIEAMIAAGADTFLELGPGKTLCGLIHKISKAVRCFPVENPETLAAAIAEVKTDA</sequence>
<dbReference type="RefSeq" id="WP_249320464.1">
    <property type="nucleotide sequence ID" value="NZ_JACRSN010000025.1"/>
</dbReference>
<dbReference type="GO" id="GO:0005829">
    <property type="term" value="C:cytosol"/>
    <property type="evidence" value="ECO:0007669"/>
    <property type="project" value="TreeGrafter"/>
</dbReference>
<accession>A0A926DAV0</accession>
<comment type="similarity">
    <text evidence="4">Belongs to the fabD family.</text>
</comment>